<name>A0A9X5E2S1_9CYAN</name>
<reference evidence="1 2" key="1">
    <citation type="journal article" date="2015" name="Genome Announc.">
        <title>Draft Genome Sequence of the Terrestrial Cyanobacterium Scytonema millei VB511283, Isolated from Eastern India.</title>
        <authorList>
            <person name="Sen D."/>
            <person name="Chandrababunaidu M.M."/>
            <person name="Singh D."/>
            <person name="Sanghi N."/>
            <person name="Ghorai A."/>
            <person name="Mishra G.P."/>
            <person name="Madduluri M."/>
            <person name="Adhikary S.P."/>
            <person name="Tripathy S."/>
        </authorList>
    </citation>
    <scope>NUCLEOTIDE SEQUENCE [LARGE SCALE GENOMIC DNA]</scope>
    <source>
        <strain evidence="1 2">VB511283</strain>
    </source>
</reference>
<protein>
    <submittedName>
        <fullName evidence="1">Uncharacterized protein</fullName>
    </submittedName>
</protein>
<gene>
    <name evidence="1" type="ORF">QH73_0004845</name>
</gene>
<accession>A0A9X5E2S1</accession>
<dbReference type="Proteomes" id="UP000031532">
    <property type="component" value="Unassembled WGS sequence"/>
</dbReference>
<dbReference type="AlphaFoldDB" id="A0A9X5E2S1"/>
<comment type="caution">
    <text evidence="1">The sequence shown here is derived from an EMBL/GenBank/DDBJ whole genome shotgun (WGS) entry which is preliminary data.</text>
</comment>
<dbReference type="EMBL" id="JTJC03000001">
    <property type="protein sequence ID" value="NHC33997.1"/>
    <property type="molecule type" value="Genomic_DNA"/>
</dbReference>
<dbReference type="RefSeq" id="WP_039715451.1">
    <property type="nucleotide sequence ID" value="NZ_JTJC03000001.1"/>
</dbReference>
<proteinExistence type="predicted"/>
<organism evidence="1 2">
    <name type="scientific">Scytonema millei VB511283</name>
    <dbReference type="NCBI Taxonomy" id="1245923"/>
    <lineage>
        <taxon>Bacteria</taxon>
        <taxon>Bacillati</taxon>
        <taxon>Cyanobacteriota</taxon>
        <taxon>Cyanophyceae</taxon>
        <taxon>Nostocales</taxon>
        <taxon>Scytonemataceae</taxon>
        <taxon>Scytonema</taxon>
    </lineage>
</organism>
<evidence type="ECO:0000313" key="2">
    <source>
        <dbReference type="Proteomes" id="UP000031532"/>
    </source>
</evidence>
<sequence length="98" mass="11055">MSFFTTQPTFQTPSKFQQAIETVEALSIDEQAVLLEILHKRLLQQQHEQLLQEAIAAEQDYAKGNVKSDSAGDFLAEVDNFLLRIAPRSKSKKAESTF</sequence>
<evidence type="ECO:0000313" key="1">
    <source>
        <dbReference type="EMBL" id="NHC33997.1"/>
    </source>
</evidence>
<keyword evidence="2" id="KW-1185">Reference proteome</keyword>